<organism evidence="1 2">
    <name type="scientific">Batillaria attramentaria</name>
    <dbReference type="NCBI Taxonomy" id="370345"/>
    <lineage>
        <taxon>Eukaryota</taxon>
        <taxon>Metazoa</taxon>
        <taxon>Spiralia</taxon>
        <taxon>Lophotrochozoa</taxon>
        <taxon>Mollusca</taxon>
        <taxon>Gastropoda</taxon>
        <taxon>Caenogastropoda</taxon>
        <taxon>Sorbeoconcha</taxon>
        <taxon>Cerithioidea</taxon>
        <taxon>Batillariidae</taxon>
        <taxon>Batillaria</taxon>
    </lineage>
</organism>
<comment type="caution">
    <text evidence="1">The sequence shown here is derived from an EMBL/GenBank/DDBJ whole genome shotgun (WGS) entry which is preliminary data.</text>
</comment>
<sequence length="101" mass="10526">MSVSVDSEAECENACNSLGVADRTLISGSAEMGSGGRVGSIGVSESDGGKVKILHFTAFVKFHAEKALAGPFCLDLTANLMALVLNCDTPNVLALWCLVRH</sequence>
<evidence type="ECO:0000313" key="1">
    <source>
        <dbReference type="EMBL" id="KAK7498861.1"/>
    </source>
</evidence>
<dbReference type="EMBL" id="JACVVK020000048">
    <property type="protein sequence ID" value="KAK7498861.1"/>
    <property type="molecule type" value="Genomic_DNA"/>
</dbReference>
<accession>A0ABD0LHY1</accession>
<name>A0ABD0LHY1_9CAEN</name>
<proteinExistence type="predicted"/>
<gene>
    <name evidence="1" type="ORF">BaRGS_00009953</name>
</gene>
<reference evidence="1 2" key="1">
    <citation type="journal article" date="2023" name="Sci. Data">
        <title>Genome assembly of the Korean intertidal mud-creeper Batillaria attramentaria.</title>
        <authorList>
            <person name="Patra A.K."/>
            <person name="Ho P.T."/>
            <person name="Jun S."/>
            <person name="Lee S.J."/>
            <person name="Kim Y."/>
            <person name="Won Y.J."/>
        </authorList>
    </citation>
    <scope>NUCLEOTIDE SEQUENCE [LARGE SCALE GENOMIC DNA]</scope>
    <source>
        <strain evidence="1">Wonlab-2016</strain>
    </source>
</reference>
<keyword evidence="2" id="KW-1185">Reference proteome</keyword>
<dbReference type="Proteomes" id="UP001519460">
    <property type="component" value="Unassembled WGS sequence"/>
</dbReference>
<dbReference type="AlphaFoldDB" id="A0ABD0LHY1"/>
<evidence type="ECO:0000313" key="2">
    <source>
        <dbReference type="Proteomes" id="UP001519460"/>
    </source>
</evidence>
<protein>
    <submittedName>
        <fullName evidence="1">Uncharacterized protein</fullName>
    </submittedName>
</protein>